<gene>
    <name evidence="3" type="ORF">L8V00_05505</name>
</gene>
<reference evidence="3" key="1">
    <citation type="submission" date="2022-02" db="EMBL/GenBank/DDBJ databases">
        <title>Corynebacterium sp. from urogenital microbiome.</title>
        <authorList>
            <person name="Cappelli E.A."/>
            <person name="Ribeiro T.G."/>
            <person name="Peixe L."/>
        </authorList>
    </citation>
    <scope>NUCLEOTIDE SEQUENCE</scope>
    <source>
        <strain evidence="3">C8Ua_174</strain>
    </source>
</reference>
<organism evidence="3 4">
    <name type="scientific">Corynebacterium evansiae</name>
    <dbReference type="NCBI Taxonomy" id="2913499"/>
    <lineage>
        <taxon>Bacteria</taxon>
        <taxon>Bacillati</taxon>
        <taxon>Actinomycetota</taxon>
        <taxon>Actinomycetes</taxon>
        <taxon>Mycobacteriales</taxon>
        <taxon>Corynebacteriaceae</taxon>
        <taxon>Corynebacterium</taxon>
    </lineage>
</organism>
<evidence type="ECO:0000256" key="1">
    <source>
        <dbReference type="SAM" id="MobiDB-lite"/>
    </source>
</evidence>
<keyword evidence="2" id="KW-1133">Transmembrane helix</keyword>
<keyword evidence="2" id="KW-0812">Transmembrane</keyword>
<protein>
    <submittedName>
        <fullName evidence="3">Uncharacterized protein</fullName>
    </submittedName>
</protein>
<feature type="compositionally biased region" description="Acidic residues" evidence="1">
    <location>
        <begin position="47"/>
        <end position="61"/>
    </location>
</feature>
<dbReference type="Proteomes" id="UP001146469">
    <property type="component" value="Unassembled WGS sequence"/>
</dbReference>
<evidence type="ECO:0000313" key="4">
    <source>
        <dbReference type="Proteomes" id="UP001146469"/>
    </source>
</evidence>
<name>A0A9X3LKN1_9CORY</name>
<feature type="compositionally biased region" description="Basic and acidic residues" evidence="1">
    <location>
        <begin position="62"/>
        <end position="72"/>
    </location>
</feature>
<dbReference type="RefSeq" id="WP_269944446.1">
    <property type="nucleotide sequence ID" value="NZ_JAKMUT010000004.1"/>
</dbReference>
<dbReference type="EMBL" id="JAKMUT010000004">
    <property type="protein sequence ID" value="MCZ9289665.1"/>
    <property type="molecule type" value="Genomic_DNA"/>
</dbReference>
<proteinExistence type="predicted"/>
<sequence length="319" mass="36432">MKNDDVEHWSLKHPEFGLLELFIGEPDALREIDPDFPASDKKTDAENSTEPEAEEVAEGDAGDERASTKEDSEKFYKRLEEKLDDLDKDRQLLVRRDGVTIARYKSLENQKIDLGKTEATVKAGKYGGEMTLSAPYLGWTSNFLDSWMIEVKVKDDEGVVVFDPPEGSRAAKRWEAMEESPFKRWFFPLITGLGKGGWALAVIVLGPLVSRLISWLLSFVPDWDIDIPWPDINLPSIPWPDINLPSIPWPEINLPSIPWPDWHMPEWMEPILRVVEFMADYSKVWVPVVIGIAVGLMAVKNNKKSKERKAKWQEEQTDS</sequence>
<feature type="region of interest" description="Disordered" evidence="1">
    <location>
        <begin position="30"/>
        <end position="72"/>
    </location>
</feature>
<feature type="compositionally biased region" description="Basic and acidic residues" evidence="1">
    <location>
        <begin position="30"/>
        <end position="45"/>
    </location>
</feature>
<keyword evidence="4" id="KW-1185">Reference proteome</keyword>
<accession>A0A9X3LKN1</accession>
<evidence type="ECO:0000313" key="3">
    <source>
        <dbReference type="EMBL" id="MCZ9289665.1"/>
    </source>
</evidence>
<comment type="caution">
    <text evidence="3">The sequence shown here is derived from an EMBL/GenBank/DDBJ whole genome shotgun (WGS) entry which is preliminary data.</text>
</comment>
<feature type="transmembrane region" description="Helical" evidence="2">
    <location>
        <begin position="282"/>
        <end position="299"/>
    </location>
</feature>
<dbReference type="AlphaFoldDB" id="A0A9X3LKN1"/>
<evidence type="ECO:0000256" key="2">
    <source>
        <dbReference type="SAM" id="Phobius"/>
    </source>
</evidence>
<keyword evidence="2" id="KW-0472">Membrane</keyword>
<feature type="transmembrane region" description="Helical" evidence="2">
    <location>
        <begin position="185"/>
        <end position="209"/>
    </location>
</feature>